<dbReference type="GO" id="GO:0005840">
    <property type="term" value="C:ribosome"/>
    <property type="evidence" value="ECO:0007669"/>
    <property type="project" value="UniProtKB-KW"/>
</dbReference>
<dbReference type="AlphaFoldDB" id="A0A8H5JEB1"/>
<comment type="caution">
    <text evidence="6">The sequence shown here is derived from an EMBL/GenBank/DDBJ whole genome shotgun (WGS) entry which is preliminary data.</text>
</comment>
<dbReference type="EMBL" id="JAAOAO010000260">
    <property type="protein sequence ID" value="KAF5552470.1"/>
    <property type="molecule type" value="Genomic_DNA"/>
</dbReference>
<sequence>MAGKGIGCLAEAMGALRVSAKVREETAIASMLTDEAGDTQQGLYKVNGYRSLSKEFCRDKISKHYPRHSRIMEAQYDSRQPSMTLLTTAVTTVPVTVHAFPSLEPTSLERWDVNHLYLPLRRDLLHLAVVYEGDNTRQGTASSKTRYDVHGSHRKMRPQKGTGRARMGTKQSPINRGGGKVFGPHPRDFGTSLTRKVYDKAWRTALSYRYRKGDLIVCEDGMDLVLPTDYELVAGKYLKDGLKEAYLKRYMTGVLGNLGLGRASGRTLFVTGNRREALFGAMEQLPWEGRALDLQDVDVKDLLETGKVVLERSVLKEMIKKHQSDLVSRVVMQGLVKGGPKLGTPVIRA</sequence>
<evidence type="ECO:0000313" key="6">
    <source>
        <dbReference type="EMBL" id="KAF5552470.1"/>
    </source>
</evidence>
<dbReference type="InterPro" id="IPR013005">
    <property type="entry name" value="Ribosomal_uL4-like"/>
</dbReference>
<dbReference type="SUPFAM" id="SSF52166">
    <property type="entry name" value="Ribosomal protein L4"/>
    <property type="match status" value="1"/>
</dbReference>
<dbReference type="InterPro" id="IPR002136">
    <property type="entry name" value="Ribosomal_uL4"/>
</dbReference>
<evidence type="ECO:0000256" key="1">
    <source>
        <dbReference type="ARBA" id="ARBA00010528"/>
    </source>
</evidence>
<reference evidence="6 7" key="1">
    <citation type="submission" date="2020-05" db="EMBL/GenBank/DDBJ databases">
        <title>Identification and distribution of gene clusters putatively required for synthesis of sphingolipid metabolism inhibitors in phylogenetically diverse species of the filamentous fungus Fusarium.</title>
        <authorList>
            <person name="Kim H.-S."/>
            <person name="Busman M."/>
            <person name="Brown D.W."/>
            <person name="Divon H."/>
            <person name="Uhlig S."/>
            <person name="Proctor R.H."/>
        </authorList>
    </citation>
    <scope>NUCLEOTIDE SEQUENCE [LARGE SCALE GENOMIC DNA]</scope>
    <source>
        <strain evidence="6 7">NRRL 25196</strain>
    </source>
</reference>
<evidence type="ECO:0000256" key="5">
    <source>
        <dbReference type="SAM" id="MobiDB-lite"/>
    </source>
</evidence>
<dbReference type="GO" id="GO:1990904">
    <property type="term" value="C:ribonucleoprotein complex"/>
    <property type="evidence" value="ECO:0007669"/>
    <property type="project" value="UniProtKB-KW"/>
</dbReference>
<dbReference type="Gene3D" id="3.40.1370.10">
    <property type="match status" value="1"/>
</dbReference>
<evidence type="ECO:0000256" key="2">
    <source>
        <dbReference type="ARBA" id="ARBA00022980"/>
    </source>
</evidence>
<keyword evidence="2" id="KW-0689">Ribosomal protein</keyword>
<proteinExistence type="inferred from homology"/>
<dbReference type="GO" id="GO:0003735">
    <property type="term" value="F:structural constituent of ribosome"/>
    <property type="evidence" value="ECO:0007669"/>
    <property type="project" value="InterPro"/>
</dbReference>
<dbReference type="Proteomes" id="UP000574317">
    <property type="component" value="Unassembled WGS sequence"/>
</dbReference>
<dbReference type="GO" id="GO:0006412">
    <property type="term" value="P:translation"/>
    <property type="evidence" value="ECO:0007669"/>
    <property type="project" value="InterPro"/>
</dbReference>
<comment type="similarity">
    <text evidence="1">Belongs to the universal ribosomal protein uL4 family.</text>
</comment>
<dbReference type="PANTHER" id="PTHR10746:SF6">
    <property type="entry name" value="LARGE RIBOSOMAL SUBUNIT PROTEIN UL4M"/>
    <property type="match status" value="1"/>
</dbReference>
<dbReference type="FunFam" id="3.40.1370.10:FF:000016">
    <property type="entry name" value="60S ribosomal protein L4, mitochondrial"/>
    <property type="match status" value="1"/>
</dbReference>
<dbReference type="InterPro" id="IPR023574">
    <property type="entry name" value="Ribosomal_uL4_dom_sf"/>
</dbReference>
<feature type="region of interest" description="Disordered" evidence="5">
    <location>
        <begin position="138"/>
        <end position="185"/>
    </location>
</feature>
<dbReference type="Pfam" id="PF00573">
    <property type="entry name" value="Ribosomal_L4"/>
    <property type="match status" value="1"/>
</dbReference>
<evidence type="ECO:0000256" key="4">
    <source>
        <dbReference type="ARBA" id="ARBA00040565"/>
    </source>
</evidence>
<accession>A0A8H5JEB1</accession>
<organism evidence="6 7">
    <name type="scientific">Fusarium napiforme</name>
    <dbReference type="NCBI Taxonomy" id="42672"/>
    <lineage>
        <taxon>Eukaryota</taxon>
        <taxon>Fungi</taxon>
        <taxon>Dikarya</taxon>
        <taxon>Ascomycota</taxon>
        <taxon>Pezizomycotina</taxon>
        <taxon>Sordariomycetes</taxon>
        <taxon>Hypocreomycetidae</taxon>
        <taxon>Hypocreales</taxon>
        <taxon>Nectriaceae</taxon>
        <taxon>Fusarium</taxon>
        <taxon>Fusarium fujikuroi species complex</taxon>
    </lineage>
</organism>
<keyword evidence="7" id="KW-1185">Reference proteome</keyword>
<dbReference type="PANTHER" id="PTHR10746">
    <property type="entry name" value="50S RIBOSOMAL PROTEIN L4"/>
    <property type="match status" value="1"/>
</dbReference>
<gene>
    <name evidence="6" type="ORF">FNAPI_7059</name>
</gene>
<evidence type="ECO:0000256" key="3">
    <source>
        <dbReference type="ARBA" id="ARBA00023274"/>
    </source>
</evidence>
<evidence type="ECO:0000313" key="7">
    <source>
        <dbReference type="Proteomes" id="UP000574317"/>
    </source>
</evidence>
<keyword evidence="3" id="KW-0687">Ribonucleoprotein</keyword>
<name>A0A8H5JEB1_9HYPO</name>
<protein>
    <recommendedName>
        <fullName evidence="4">Large ribosomal subunit protein uL4m</fullName>
    </recommendedName>
</protein>